<keyword evidence="3" id="KW-1185">Reference proteome</keyword>
<organism evidence="2 3">
    <name type="scientific">Trichomonas vaginalis (strain ATCC PRA-98 / G3)</name>
    <dbReference type="NCBI Taxonomy" id="412133"/>
    <lineage>
        <taxon>Eukaryota</taxon>
        <taxon>Metamonada</taxon>
        <taxon>Parabasalia</taxon>
        <taxon>Trichomonadida</taxon>
        <taxon>Trichomonadidae</taxon>
        <taxon>Trichomonas</taxon>
    </lineage>
</organism>
<dbReference type="GO" id="GO:2000147">
    <property type="term" value="P:positive regulation of cell motility"/>
    <property type="evidence" value="ECO:0000318"/>
    <property type="project" value="GO_Central"/>
</dbReference>
<feature type="domain" description="CFA20" evidence="1">
    <location>
        <begin position="8"/>
        <end position="182"/>
    </location>
</feature>
<reference evidence="2" key="2">
    <citation type="journal article" date="2007" name="Science">
        <title>Draft genome sequence of the sexually transmitted pathogen Trichomonas vaginalis.</title>
        <authorList>
            <person name="Carlton J.M."/>
            <person name="Hirt R.P."/>
            <person name="Silva J.C."/>
            <person name="Delcher A.L."/>
            <person name="Schatz M."/>
            <person name="Zhao Q."/>
            <person name="Wortman J.R."/>
            <person name="Bidwell S.L."/>
            <person name="Alsmark U.C.M."/>
            <person name="Besteiro S."/>
            <person name="Sicheritz-Ponten T."/>
            <person name="Noel C.J."/>
            <person name="Dacks J.B."/>
            <person name="Foster P.G."/>
            <person name="Simillion C."/>
            <person name="Van de Peer Y."/>
            <person name="Miranda-Saavedra D."/>
            <person name="Barton G.J."/>
            <person name="Westrop G.D."/>
            <person name="Mueller S."/>
            <person name="Dessi D."/>
            <person name="Fiori P.L."/>
            <person name="Ren Q."/>
            <person name="Paulsen I."/>
            <person name="Zhang H."/>
            <person name="Bastida-Corcuera F.D."/>
            <person name="Simoes-Barbosa A."/>
            <person name="Brown M.T."/>
            <person name="Hayes R.D."/>
            <person name="Mukherjee M."/>
            <person name="Okumura C.Y."/>
            <person name="Schneider R."/>
            <person name="Smith A.J."/>
            <person name="Vanacova S."/>
            <person name="Villalvazo M."/>
            <person name="Haas B.J."/>
            <person name="Pertea M."/>
            <person name="Feldblyum T.V."/>
            <person name="Utterback T.R."/>
            <person name="Shu C.L."/>
            <person name="Osoegawa K."/>
            <person name="de Jong P.J."/>
            <person name="Hrdy I."/>
            <person name="Horvathova L."/>
            <person name="Zubacova Z."/>
            <person name="Dolezal P."/>
            <person name="Malik S.B."/>
            <person name="Logsdon J.M. Jr."/>
            <person name="Henze K."/>
            <person name="Gupta A."/>
            <person name="Wang C.C."/>
            <person name="Dunne R.L."/>
            <person name="Upcroft J.A."/>
            <person name="Upcroft P."/>
            <person name="White O."/>
            <person name="Salzberg S.L."/>
            <person name="Tang P."/>
            <person name="Chiu C.-H."/>
            <person name="Lee Y.-S."/>
            <person name="Embley T.M."/>
            <person name="Coombs G.H."/>
            <person name="Mottram J.C."/>
            <person name="Tachezy J."/>
            <person name="Fraser-Liggett C.M."/>
            <person name="Johnson P.J."/>
        </authorList>
    </citation>
    <scope>NUCLEOTIDE SEQUENCE [LARGE SCALE GENOMIC DNA]</scope>
    <source>
        <strain evidence="2">G3</strain>
    </source>
</reference>
<protein>
    <submittedName>
        <fullName evidence="2">Transcription factor 2B, putative</fullName>
    </submittedName>
</protein>
<gene>
    <name evidence="2" type="ORF">TVAG_249800</name>
</gene>
<dbReference type="InParanoid" id="A2DCI3"/>
<dbReference type="VEuPathDB" id="TrichDB:TVAGG3_0956630"/>
<dbReference type="OMA" id="RITIYAN"/>
<dbReference type="GO" id="GO:0036064">
    <property type="term" value="C:ciliary basal body"/>
    <property type="evidence" value="ECO:0000318"/>
    <property type="project" value="GO_Central"/>
</dbReference>
<dbReference type="Proteomes" id="UP000001542">
    <property type="component" value="Unassembled WGS sequence"/>
</dbReference>
<dbReference type="PANTHER" id="PTHR12458">
    <property type="entry name" value="ORF PROTEIN"/>
    <property type="match status" value="1"/>
</dbReference>
<dbReference type="GO" id="GO:0060271">
    <property type="term" value="P:cilium assembly"/>
    <property type="evidence" value="ECO:0000318"/>
    <property type="project" value="GO_Central"/>
</dbReference>
<reference evidence="2" key="1">
    <citation type="submission" date="2006-10" db="EMBL/GenBank/DDBJ databases">
        <authorList>
            <person name="Amadeo P."/>
            <person name="Zhao Q."/>
            <person name="Wortman J."/>
            <person name="Fraser-Liggett C."/>
            <person name="Carlton J."/>
        </authorList>
    </citation>
    <scope>NUCLEOTIDE SEQUENCE</scope>
    <source>
        <strain evidence="2">G3</strain>
    </source>
</reference>
<dbReference type="eggNOG" id="KOG3213">
    <property type="taxonomic scope" value="Eukaryota"/>
</dbReference>
<dbReference type="OrthoDB" id="7486196at2759"/>
<dbReference type="Pfam" id="PF05018">
    <property type="entry name" value="CFA20_dom"/>
    <property type="match status" value="1"/>
</dbReference>
<evidence type="ECO:0000313" key="2">
    <source>
        <dbReference type="EMBL" id="EAY21920.1"/>
    </source>
</evidence>
<dbReference type="VEuPathDB" id="TrichDB:TVAG_249800"/>
<dbReference type="STRING" id="5722.A2DCI3"/>
<evidence type="ECO:0000259" key="1">
    <source>
        <dbReference type="Pfam" id="PF05018"/>
    </source>
</evidence>
<dbReference type="GO" id="GO:0060296">
    <property type="term" value="P:regulation of cilium beat frequency involved in ciliary motility"/>
    <property type="evidence" value="ECO:0000318"/>
    <property type="project" value="GO_Central"/>
</dbReference>
<sequence>MDSTTEIEYKNILSSIGQKPLADWDVNVENGYIKRLTDQDIRTSVLEITGANAQRNWITMPREQNDKLGINLPIISLVVKYLEKFFYIDILVMDDTKTKRLFKISNTDMKAHVQQTFTKIPMKLVPGWNNVTFDIADFVRSAYGTNYVETLRITIYANCRIRRVYFSNKVLNEDDIPSQFRILPTQALDKTEVEPEQEPEAEK</sequence>
<dbReference type="SMR" id="A2DCI3"/>
<dbReference type="KEGG" id="tva:5467472"/>
<dbReference type="RefSeq" id="XP_001582906.1">
    <property type="nucleotide sequence ID" value="XM_001582856.1"/>
</dbReference>
<evidence type="ECO:0000313" key="3">
    <source>
        <dbReference type="Proteomes" id="UP000001542"/>
    </source>
</evidence>
<proteinExistence type="predicted"/>
<dbReference type="EMBL" id="DS113187">
    <property type="protein sequence ID" value="EAY21920.1"/>
    <property type="molecule type" value="Genomic_DNA"/>
</dbReference>
<dbReference type="InterPro" id="IPR040441">
    <property type="entry name" value="CFA20/CFAP20DC"/>
</dbReference>
<accession>A2DCI3</accession>
<dbReference type="AlphaFoldDB" id="A2DCI3"/>
<dbReference type="GO" id="GO:0031514">
    <property type="term" value="C:motile cilium"/>
    <property type="evidence" value="ECO:0000318"/>
    <property type="project" value="GO_Central"/>
</dbReference>
<name>A2DCI3_TRIV3</name>
<dbReference type="InterPro" id="IPR007714">
    <property type="entry name" value="CFA20_dom"/>
</dbReference>